<protein>
    <submittedName>
        <fullName evidence="2">Uncharacterized protein</fullName>
    </submittedName>
</protein>
<evidence type="ECO:0000256" key="1">
    <source>
        <dbReference type="SAM" id="MobiDB-lite"/>
    </source>
</evidence>
<dbReference type="Proteomes" id="UP000799779">
    <property type="component" value="Unassembled WGS sequence"/>
</dbReference>
<feature type="region of interest" description="Disordered" evidence="1">
    <location>
        <begin position="89"/>
        <end position="112"/>
    </location>
</feature>
<reference evidence="2" key="1">
    <citation type="journal article" date="2020" name="Stud. Mycol.">
        <title>101 Dothideomycetes genomes: a test case for predicting lifestyles and emergence of pathogens.</title>
        <authorList>
            <person name="Haridas S."/>
            <person name="Albert R."/>
            <person name="Binder M."/>
            <person name="Bloem J."/>
            <person name="Labutti K."/>
            <person name="Salamov A."/>
            <person name="Andreopoulos B."/>
            <person name="Baker S."/>
            <person name="Barry K."/>
            <person name="Bills G."/>
            <person name="Bluhm B."/>
            <person name="Cannon C."/>
            <person name="Castanera R."/>
            <person name="Culley D."/>
            <person name="Daum C."/>
            <person name="Ezra D."/>
            <person name="Gonzalez J."/>
            <person name="Henrissat B."/>
            <person name="Kuo A."/>
            <person name="Liang C."/>
            <person name="Lipzen A."/>
            <person name="Lutzoni F."/>
            <person name="Magnuson J."/>
            <person name="Mondo S."/>
            <person name="Nolan M."/>
            <person name="Ohm R."/>
            <person name="Pangilinan J."/>
            <person name="Park H.-J."/>
            <person name="Ramirez L."/>
            <person name="Alfaro M."/>
            <person name="Sun H."/>
            <person name="Tritt A."/>
            <person name="Yoshinaga Y."/>
            <person name="Zwiers L.-H."/>
            <person name="Turgeon B."/>
            <person name="Goodwin S."/>
            <person name="Spatafora J."/>
            <person name="Crous P."/>
            <person name="Grigoriev I."/>
        </authorList>
    </citation>
    <scope>NUCLEOTIDE SEQUENCE</scope>
    <source>
        <strain evidence="2">CBS 123094</strain>
    </source>
</reference>
<evidence type="ECO:0000313" key="2">
    <source>
        <dbReference type="EMBL" id="KAF1995806.1"/>
    </source>
</evidence>
<dbReference type="AlphaFoldDB" id="A0A6A5WDT4"/>
<keyword evidence="3" id="KW-1185">Reference proteome</keyword>
<sequence>MWQASCMPGWFMRTELRIHVCSSHYPNGVCPSAALETAHVPLLPTPTTDALLAPQSKNPLAETPKSTLLSATTSHPQMPEAFNATSTHSFSTAAAGAKRPDASKDGAATAQSQTVQKINKRIQLLPWNCLSKSFEQTFVFSGGDELMGFSEGSNGLATFFPLPDSSFDCVQMLS</sequence>
<dbReference type="EMBL" id="ML977633">
    <property type="protein sequence ID" value="KAF1995806.1"/>
    <property type="molecule type" value="Genomic_DNA"/>
</dbReference>
<organism evidence="2 3">
    <name type="scientific">Amniculicola lignicola CBS 123094</name>
    <dbReference type="NCBI Taxonomy" id="1392246"/>
    <lineage>
        <taxon>Eukaryota</taxon>
        <taxon>Fungi</taxon>
        <taxon>Dikarya</taxon>
        <taxon>Ascomycota</taxon>
        <taxon>Pezizomycotina</taxon>
        <taxon>Dothideomycetes</taxon>
        <taxon>Pleosporomycetidae</taxon>
        <taxon>Pleosporales</taxon>
        <taxon>Amniculicolaceae</taxon>
        <taxon>Amniculicola</taxon>
    </lineage>
</organism>
<accession>A0A6A5WDT4</accession>
<evidence type="ECO:0000313" key="3">
    <source>
        <dbReference type="Proteomes" id="UP000799779"/>
    </source>
</evidence>
<gene>
    <name evidence="2" type="ORF">P154DRAFT_333111</name>
</gene>
<name>A0A6A5WDT4_9PLEO</name>
<proteinExistence type="predicted"/>